<dbReference type="AlphaFoldDB" id="A0A316FXC7"/>
<keyword evidence="1" id="KW-1133">Transmembrane helix</keyword>
<keyword evidence="3" id="KW-1185">Reference proteome</keyword>
<protein>
    <submittedName>
        <fullName evidence="2">Uncharacterized protein</fullName>
    </submittedName>
</protein>
<comment type="caution">
    <text evidence="2">The sequence shown here is derived from an EMBL/GenBank/DDBJ whole genome shotgun (WGS) entry which is preliminary data.</text>
</comment>
<dbReference type="OrthoDB" id="6080550at2"/>
<gene>
    <name evidence="2" type="ORF">C8D97_104251</name>
</gene>
<sequence>MNAVNEHIVLQSDAVETSALILPPEAQRQIDFDYQLKPKFSAYTYYFQLFNQCYLQIQKQDKQSKTVSQIAFHIGLLEPAAKKQRSTAWLTFTAALLTAVAAVTLGVVLKDYWLALSTAGLSGLLFLVHYFSFRESSFFLSRSGKAALIKLNHRCQCRRSLKAFISQLESRIESNKLPVSSKYFAEENKWHRQLNEQGWLSDENYQKARVRILKQFNKAKA</sequence>
<dbReference type="Proteomes" id="UP000245790">
    <property type="component" value="Unassembled WGS sequence"/>
</dbReference>
<evidence type="ECO:0000256" key="1">
    <source>
        <dbReference type="SAM" id="Phobius"/>
    </source>
</evidence>
<evidence type="ECO:0000313" key="2">
    <source>
        <dbReference type="EMBL" id="PWK53033.1"/>
    </source>
</evidence>
<accession>A0A316FXC7</accession>
<dbReference type="RefSeq" id="WP_109763004.1">
    <property type="nucleotide sequence ID" value="NZ_QGGU01000004.1"/>
</dbReference>
<keyword evidence="1" id="KW-0812">Transmembrane</keyword>
<dbReference type="EMBL" id="QGGU01000004">
    <property type="protein sequence ID" value="PWK53033.1"/>
    <property type="molecule type" value="Genomic_DNA"/>
</dbReference>
<feature type="transmembrane region" description="Helical" evidence="1">
    <location>
        <begin position="88"/>
        <end position="107"/>
    </location>
</feature>
<keyword evidence="1" id="KW-0472">Membrane</keyword>
<evidence type="ECO:0000313" key="3">
    <source>
        <dbReference type="Proteomes" id="UP000245790"/>
    </source>
</evidence>
<feature type="transmembrane region" description="Helical" evidence="1">
    <location>
        <begin position="113"/>
        <end position="133"/>
    </location>
</feature>
<name>A0A316FXC7_9GAMM</name>
<reference evidence="2 3" key="1">
    <citation type="submission" date="2018-05" db="EMBL/GenBank/DDBJ databases">
        <title>Genomic Encyclopedia of Type Strains, Phase IV (KMG-IV): sequencing the most valuable type-strain genomes for metagenomic binning, comparative biology and taxonomic classification.</title>
        <authorList>
            <person name="Goeker M."/>
        </authorList>
    </citation>
    <scope>NUCLEOTIDE SEQUENCE [LARGE SCALE GENOMIC DNA]</scope>
    <source>
        <strain evidence="2 3">DSM 25350</strain>
    </source>
</reference>
<proteinExistence type="predicted"/>
<organism evidence="2 3">
    <name type="scientific">Pleionea mediterranea</name>
    <dbReference type="NCBI Taxonomy" id="523701"/>
    <lineage>
        <taxon>Bacteria</taxon>
        <taxon>Pseudomonadati</taxon>
        <taxon>Pseudomonadota</taxon>
        <taxon>Gammaproteobacteria</taxon>
        <taxon>Oceanospirillales</taxon>
        <taxon>Pleioneaceae</taxon>
        <taxon>Pleionea</taxon>
    </lineage>
</organism>